<dbReference type="Proteomes" id="UP000054342">
    <property type="component" value="Unassembled WGS sequence"/>
</dbReference>
<evidence type="ECO:0000313" key="2">
    <source>
        <dbReference type="EMBL" id="KIW57750.1"/>
    </source>
</evidence>
<dbReference type="GeneID" id="25324219"/>
<accession>A0A0D2ESN9</accession>
<dbReference type="EMBL" id="KN847318">
    <property type="protein sequence ID" value="KIW57750.1"/>
    <property type="molecule type" value="Genomic_DNA"/>
</dbReference>
<reference evidence="2 3" key="1">
    <citation type="submission" date="2015-01" db="EMBL/GenBank/DDBJ databases">
        <title>The Genome Sequence of Exophiala xenobiotica CBS118157.</title>
        <authorList>
            <consortium name="The Broad Institute Genomics Platform"/>
            <person name="Cuomo C."/>
            <person name="de Hoog S."/>
            <person name="Gorbushina A."/>
            <person name="Stielow B."/>
            <person name="Teixiera M."/>
            <person name="Abouelleil A."/>
            <person name="Chapman S.B."/>
            <person name="Priest M."/>
            <person name="Young S.K."/>
            <person name="Wortman J."/>
            <person name="Nusbaum C."/>
            <person name="Birren B."/>
        </authorList>
    </citation>
    <scope>NUCLEOTIDE SEQUENCE [LARGE SCALE GENOMIC DNA]</scope>
    <source>
        <strain evidence="2 3">CBS 118157</strain>
    </source>
</reference>
<name>A0A0D2ESN9_9EURO</name>
<protein>
    <submittedName>
        <fullName evidence="2">Uncharacterized protein</fullName>
    </submittedName>
</protein>
<dbReference type="OrthoDB" id="10331171at2759"/>
<evidence type="ECO:0000256" key="1">
    <source>
        <dbReference type="SAM" id="MobiDB-lite"/>
    </source>
</evidence>
<evidence type="ECO:0000313" key="3">
    <source>
        <dbReference type="Proteomes" id="UP000054342"/>
    </source>
</evidence>
<organism evidence="2 3">
    <name type="scientific">Exophiala xenobiotica</name>
    <dbReference type="NCBI Taxonomy" id="348802"/>
    <lineage>
        <taxon>Eukaryota</taxon>
        <taxon>Fungi</taxon>
        <taxon>Dikarya</taxon>
        <taxon>Ascomycota</taxon>
        <taxon>Pezizomycotina</taxon>
        <taxon>Eurotiomycetes</taxon>
        <taxon>Chaetothyriomycetidae</taxon>
        <taxon>Chaetothyriales</taxon>
        <taxon>Herpotrichiellaceae</taxon>
        <taxon>Exophiala</taxon>
    </lineage>
</organism>
<keyword evidence="3" id="KW-1185">Reference proteome</keyword>
<sequence length="399" mass="44519">MANSKRLKVHHEEDGPVLHYHFHGPIDTLITVTKSTGVTVSLPAFNNKDPSIGVDGFLDPVDITQKGHSQDDEDADGRHNIDLLLSKARPSLRPDEETTEDPQRTTAAPEAFMNVQQEQEESQTGWNIVAEATDGENKSPNRHDNPIICTIPRGESTHLIRSEDVLPTIELGTDEYLAKIGNLKHVLMRDANTKTGFRLYDGSPVLQPSNLDAFYPENGYSSRLLAAILGALPRSDKMFVVGGYDKMWNVLSNDIGRIWSLSKRRGHFIAICMTLDDRRPHRKKLRLSLYDPQQVTNDAHRAFATCRAMDKLDSHARKAGITRWQGIRHIGKVHLAICSEVEDGNCCGPRVLEYALQSNPCEEPAPLIPGMPLSTSTLRKGHFALLHDILEGRIPELEL</sequence>
<gene>
    <name evidence="2" type="ORF">PV05_02311</name>
</gene>
<dbReference type="AlphaFoldDB" id="A0A0D2ESN9"/>
<dbReference type="RefSeq" id="XP_013318334.1">
    <property type="nucleotide sequence ID" value="XM_013462880.1"/>
</dbReference>
<feature type="region of interest" description="Disordered" evidence="1">
    <location>
        <begin position="50"/>
        <end position="107"/>
    </location>
</feature>
<proteinExistence type="predicted"/>
<dbReference type="HOGENOM" id="CLU_690845_0_0_1"/>